<evidence type="ECO:0000313" key="2">
    <source>
        <dbReference type="Proteomes" id="UP000182486"/>
    </source>
</evidence>
<protein>
    <submittedName>
        <fullName evidence="1">Uncharacterized protein</fullName>
    </submittedName>
</protein>
<dbReference type="Proteomes" id="UP000182486">
    <property type="component" value="Unassembled WGS sequence"/>
</dbReference>
<reference evidence="1 2" key="1">
    <citation type="submission" date="2016-09" db="EMBL/GenBank/DDBJ databases">
        <title>Couchioplanes caeruleus draft genome sequence.</title>
        <authorList>
            <person name="Sheehan J."/>
            <person name="Caffrey P."/>
        </authorList>
    </citation>
    <scope>NUCLEOTIDE SEQUENCE [LARGE SCALE GENOMIC DNA]</scope>
    <source>
        <strain evidence="1 2">DSM 43634</strain>
    </source>
</reference>
<name>A0A1K0GG36_9ACTN</name>
<keyword evidence="2" id="KW-1185">Reference proteome</keyword>
<organism evidence="1 2">
    <name type="scientific">Couchioplanes caeruleus subsp. caeruleus</name>
    <dbReference type="NCBI Taxonomy" id="56427"/>
    <lineage>
        <taxon>Bacteria</taxon>
        <taxon>Bacillati</taxon>
        <taxon>Actinomycetota</taxon>
        <taxon>Actinomycetes</taxon>
        <taxon>Micromonosporales</taxon>
        <taxon>Micromonosporaceae</taxon>
        <taxon>Couchioplanes</taxon>
    </lineage>
</organism>
<evidence type="ECO:0000313" key="1">
    <source>
        <dbReference type="EMBL" id="OJF09812.1"/>
    </source>
</evidence>
<sequence>MELVDMEISRYHWAGMRCGCRRSAEHLAGDLRRVAGARTQAEVDEVRLEGHVVQVGAYDPALAVTSVVLAALADDVSPVARACLTDLLLGILSADGQSLELAAEGRDMVFECQEAARRGTWTLYAEIMSGRDIDAANNSFECLVVIDEDEDRLSRIRQLAGTRIGPDL</sequence>
<comment type="caution">
    <text evidence="1">The sequence shown here is derived from an EMBL/GenBank/DDBJ whole genome shotgun (WGS) entry which is preliminary data.</text>
</comment>
<gene>
    <name evidence="1" type="ORF">BG844_35685</name>
</gene>
<accession>A0A1K0GG36</accession>
<dbReference type="AlphaFoldDB" id="A0A1K0GG36"/>
<dbReference type="EMBL" id="MEIA01000545">
    <property type="protein sequence ID" value="OJF09812.1"/>
    <property type="molecule type" value="Genomic_DNA"/>
</dbReference>
<dbReference type="RefSeq" id="WP_123678445.1">
    <property type="nucleotide sequence ID" value="NZ_MEIA01000545.1"/>
</dbReference>
<proteinExistence type="predicted"/>